<gene>
    <name evidence="6" type="ORF">SAMN06295973_0905</name>
</gene>
<dbReference type="CDD" id="cd13585">
    <property type="entry name" value="PBP2_TMBP_like"/>
    <property type="match status" value="1"/>
</dbReference>
<dbReference type="RefSeq" id="WP_079704906.1">
    <property type="nucleotide sequence ID" value="NZ_FUZO01000001.1"/>
</dbReference>
<evidence type="ECO:0000313" key="7">
    <source>
        <dbReference type="Proteomes" id="UP000190827"/>
    </source>
</evidence>
<keyword evidence="3" id="KW-0813">Transport</keyword>
<dbReference type="EMBL" id="FUZO01000001">
    <property type="protein sequence ID" value="SKC43611.1"/>
    <property type="molecule type" value="Genomic_DNA"/>
</dbReference>
<sequence length="422" mass="45576">MKRPILTISAIAAAVGLALTGCSGAGSPQQDEDGPVTLSVSVWNYDQTPEFKALFDAFEAEHPDITIEPVDILADDYSDKVTTMLAGGDKTDVLTMKNVTDYARYANRGQLVDVGDVVDDIGADKLAGIEPFALDDTYYAAPYRQDFWLLYYNKAIFDAAGIEHPDNLTWDEYADIAAKLTSGDGDSKVYGTYNHYWRSVVQSIAAAQTGGDLISGDYGFMQDQYDLTLDLQDKGYALDYGTAKTQQISYRTMFETGKAAMMPMGTWYIAGIAQSIESGATDVDWGVAQMPQLKAGEETVTFGSPTAFAVNKNSTHQAAAKTFLEFAASEAGAKAIAAIGVVPAYQSDDVTAAFTALPTDDLSGKAFQESKDVVLEMPVSEYSSDVSSILDEEHDLIMVGESDVDDAITKMQDRVKNDVLVD</sequence>
<reference evidence="6 7" key="1">
    <citation type="submission" date="2017-02" db="EMBL/GenBank/DDBJ databases">
        <authorList>
            <person name="Varghese N."/>
            <person name="Submissions S."/>
        </authorList>
    </citation>
    <scope>NUCLEOTIDE SEQUENCE [LARGE SCALE GENOMIC DNA]</scope>
    <source>
        <strain evidence="6 7">VKM Ac-1787</strain>
    </source>
</reference>
<evidence type="ECO:0000256" key="2">
    <source>
        <dbReference type="ARBA" id="ARBA00008520"/>
    </source>
</evidence>
<dbReference type="PANTHER" id="PTHR43649">
    <property type="entry name" value="ARABINOSE-BINDING PROTEIN-RELATED"/>
    <property type="match status" value="1"/>
</dbReference>
<dbReference type="Gene3D" id="3.40.190.10">
    <property type="entry name" value="Periplasmic binding protein-like II"/>
    <property type="match status" value="1"/>
</dbReference>
<keyword evidence="4 5" id="KW-0732">Signal</keyword>
<dbReference type="InterPro" id="IPR050490">
    <property type="entry name" value="Bact_solute-bd_prot1"/>
</dbReference>
<dbReference type="Pfam" id="PF01547">
    <property type="entry name" value="SBP_bac_1"/>
    <property type="match status" value="1"/>
</dbReference>
<dbReference type="InterPro" id="IPR006059">
    <property type="entry name" value="SBP"/>
</dbReference>
<evidence type="ECO:0000313" key="6">
    <source>
        <dbReference type="EMBL" id="SKC43611.1"/>
    </source>
</evidence>
<organism evidence="6 7">
    <name type="scientific">Plantibacter cousiniae</name>
    <name type="common">nom. nud.</name>
    <dbReference type="NCBI Taxonomy" id="199709"/>
    <lineage>
        <taxon>Bacteria</taxon>
        <taxon>Bacillati</taxon>
        <taxon>Actinomycetota</taxon>
        <taxon>Actinomycetes</taxon>
        <taxon>Micrococcales</taxon>
        <taxon>Microbacteriaceae</taxon>
        <taxon>Plantibacter</taxon>
    </lineage>
</organism>
<comment type="subcellular location">
    <subcellularLocation>
        <location evidence="1">Cell envelope</location>
    </subcellularLocation>
</comment>
<dbReference type="Proteomes" id="UP000190827">
    <property type="component" value="Unassembled WGS sequence"/>
</dbReference>
<protein>
    <submittedName>
        <fullName evidence="6">Carbohydrate ABC transporter substrate-binding protein, CUT1 family</fullName>
    </submittedName>
</protein>
<comment type="similarity">
    <text evidence="2">Belongs to the bacterial solute-binding protein 1 family.</text>
</comment>
<dbReference type="PROSITE" id="PS51257">
    <property type="entry name" value="PROKAR_LIPOPROTEIN"/>
    <property type="match status" value="1"/>
</dbReference>
<proteinExistence type="inferred from homology"/>
<dbReference type="PANTHER" id="PTHR43649:SF31">
    <property type="entry name" value="SN-GLYCEROL-3-PHOSPHATE-BINDING PERIPLASMIC PROTEIN UGPB"/>
    <property type="match status" value="1"/>
</dbReference>
<evidence type="ECO:0000256" key="3">
    <source>
        <dbReference type="ARBA" id="ARBA00022448"/>
    </source>
</evidence>
<comment type="caution">
    <text evidence="6">The sequence shown here is derived from an EMBL/GenBank/DDBJ whole genome shotgun (WGS) entry which is preliminary data.</text>
</comment>
<evidence type="ECO:0000256" key="1">
    <source>
        <dbReference type="ARBA" id="ARBA00004196"/>
    </source>
</evidence>
<accession>A0ABY1LIQ0</accession>
<keyword evidence="7" id="KW-1185">Reference proteome</keyword>
<evidence type="ECO:0000256" key="4">
    <source>
        <dbReference type="ARBA" id="ARBA00022729"/>
    </source>
</evidence>
<name>A0ABY1LIQ0_9MICO</name>
<feature type="signal peptide" evidence="5">
    <location>
        <begin position="1"/>
        <end position="25"/>
    </location>
</feature>
<feature type="chain" id="PRO_5047468152" evidence="5">
    <location>
        <begin position="26"/>
        <end position="422"/>
    </location>
</feature>
<dbReference type="SUPFAM" id="SSF53850">
    <property type="entry name" value="Periplasmic binding protein-like II"/>
    <property type="match status" value="1"/>
</dbReference>
<evidence type="ECO:0000256" key="5">
    <source>
        <dbReference type="SAM" id="SignalP"/>
    </source>
</evidence>